<comment type="caution">
    <text evidence="1">The sequence shown here is derived from an EMBL/GenBank/DDBJ whole genome shotgun (WGS) entry which is preliminary data.</text>
</comment>
<sequence>MRCVAPDASARTGIHLQEEDVGIGHVAALTSTHGWQLHAIIRRNRRDLQVLCSMEQPLWEVPPSAAGSCTCARRTQQSTRPREMLATGE</sequence>
<evidence type="ECO:0000313" key="1">
    <source>
        <dbReference type="EMBL" id="KYO42581.1"/>
    </source>
</evidence>
<protein>
    <submittedName>
        <fullName evidence="1">Uncharacterized protein</fullName>
    </submittedName>
</protein>
<gene>
    <name evidence="1" type="ORF">Y1Q_0000257</name>
</gene>
<reference evidence="1 2" key="1">
    <citation type="journal article" date="2012" name="Genome Biol.">
        <title>Sequencing three crocodilian genomes to illuminate the evolution of archosaurs and amniotes.</title>
        <authorList>
            <person name="St John J.A."/>
            <person name="Braun E.L."/>
            <person name="Isberg S.R."/>
            <person name="Miles L.G."/>
            <person name="Chong A.Y."/>
            <person name="Gongora J."/>
            <person name="Dalzell P."/>
            <person name="Moran C."/>
            <person name="Bed'hom B."/>
            <person name="Abzhanov A."/>
            <person name="Burgess S.C."/>
            <person name="Cooksey A.M."/>
            <person name="Castoe T.A."/>
            <person name="Crawford N.G."/>
            <person name="Densmore L.D."/>
            <person name="Drew J.C."/>
            <person name="Edwards S.V."/>
            <person name="Faircloth B.C."/>
            <person name="Fujita M.K."/>
            <person name="Greenwold M.J."/>
            <person name="Hoffmann F.G."/>
            <person name="Howard J.M."/>
            <person name="Iguchi T."/>
            <person name="Janes D.E."/>
            <person name="Khan S.Y."/>
            <person name="Kohno S."/>
            <person name="de Koning A.J."/>
            <person name="Lance S.L."/>
            <person name="McCarthy F.M."/>
            <person name="McCormack J.E."/>
            <person name="Merchant M.E."/>
            <person name="Peterson D.G."/>
            <person name="Pollock D.D."/>
            <person name="Pourmand N."/>
            <person name="Raney B.J."/>
            <person name="Roessler K.A."/>
            <person name="Sanford J.R."/>
            <person name="Sawyer R.H."/>
            <person name="Schmidt C.J."/>
            <person name="Triplett E.W."/>
            <person name="Tuberville T.D."/>
            <person name="Venegas-Anaya M."/>
            <person name="Howard J.T."/>
            <person name="Jarvis E.D."/>
            <person name="Guillette L.J.Jr."/>
            <person name="Glenn T.C."/>
            <person name="Green R.E."/>
            <person name="Ray D.A."/>
        </authorList>
    </citation>
    <scope>NUCLEOTIDE SEQUENCE [LARGE SCALE GENOMIC DNA]</scope>
    <source>
        <strain evidence="1">KSC_2009_1</strain>
    </source>
</reference>
<dbReference type="AlphaFoldDB" id="A0A151P0E7"/>
<accession>A0A151P0E7</accession>
<proteinExistence type="predicted"/>
<dbReference type="Proteomes" id="UP000050525">
    <property type="component" value="Unassembled WGS sequence"/>
</dbReference>
<keyword evidence="2" id="KW-1185">Reference proteome</keyword>
<name>A0A151P0E7_ALLMI</name>
<dbReference type="EMBL" id="AKHW03001382">
    <property type="protein sequence ID" value="KYO42581.1"/>
    <property type="molecule type" value="Genomic_DNA"/>
</dbReference>
<organism evidence="1 2">
    <name type="scientific">Alligator mississippiensis</name>
    <name type="common">American alligator</name>
    <dbReference type="NCBI Taxonomy" id="8496"/>
    <lineage>
        <taxon>Eukaryota</taxon>
        <taxon>Metazoa</taxon>
        <taxon>Chordata</taxon>
        <taxon>Craniata</taxon>
        <taxon>Vertebrata</taxon>
        <taxon>Euteleostomi</taxon>
        <taxon>Archelosauria</taxon>
        <taxon>Archosauria</taxon>
        <taxon>Crocodylia</taxon>
        <taxon>Alligatoridae</taxon>
        <taxon>Alligatorinae</taxon>
        <taxon>Alligator</taxon>
    </lineage>
</organism>
<evidence type="ECO:0000313" key="2">
    <source>
        <dbReference type="Proteomes" id="UP000050525"/>
    </source>
</evidence>